<sequence length="165" mass="19416">MNQPLNAANMRCYCIEESASDAEKSQAFEDYSFAVVDQLFTEYGGKLEAMPENLQEVVLIWRMEADMYNGGFLQFFCNWGYDNYVATINLLTRIKAVNVLAILQECEAMISVMKDDLRLENYHDIYRYLDEYLSESQLERLEVLDTLYWEDPDQVQRKGYQEYLA</sequence>
<dbReference type="AlphaFoldDB" id="A0A9D1Q6J2"/>
<feature type="domain" description="DNA mimic protein DMP19 C-terminal" evidence="1">
    <location>
        <begin position="48"/>
        <end position="158"/>
    </location>
</feature>
<dbReference type="EMBL" id="DXHP01000159">
    <property type="protein sequence ID" value="HIW07071.1"/>
    <property type="molecule type" value="Genomic_DNA"/>
</dbReference>
<dbReference type="InterPro" id="IPR025402">
    <property type="entry name" value="DMP19_C"/>
</dbReference>
<protein>
    <submittedName>
        <fullName evidence="2">DMP19 family protein</fullName>
    </submittedName>
</protein>
<evidence type="ECO:0000313" key="3">
    <source>
        <dbReference type="Proteomes" id="UP000823934"/>
    </source>
</evidence>
<accession>A0A9D1Q6J2</accession>
<dbReference type="Proteomes" id="UP000823934">
    <property type="component" value="Unassembled WGS sequence"/>
</dbReference>
<gene>
    <name evidence="2" type="ORF">H9889_07070</name>
</gene>
<name>A0A9D1Q6J2_9GAMM</name>
<evidence type="ECO:0000313" key="2">
    <source>
        <dbReference type="EMBL" id="HIW07071.1"/>
    </source>
</evidence>
<evidence type="ECO:0000259" key="1">
    <source>
        <dbReference type="Pfam" id="PF14300"/>
    </source>
</evidence>
<comment type="caution">
    <text evidence="2">The sequence shown here is derived from an EMBL/GenBank/DDBJ whole genome shotgun (WGS) entry which is preliminary data.</text>
</comment>
<proteinExistence type="predicted"/>
<reference evidence="2" key="1">
    <citation type="journal article" date="2021" name="PeerJ">
        <title>Extensive microbial diversity within the chicken gut microbiome revealed by metagenomics and culture.</title>
        <authorList>
            <person name="Gilroy R."/>
            <person name="Ravi A."/>
            <person name="Getino M."/>
            <person name="Pursley I."/>
            <person name="Horton D.L."/>
            <person name="Alikhan N.F."/>
            <person name="Baker D."/>
            <person name="Gharbi K."/>
            <person name="Hall N."/>
            <person name="Watson M."/>
            <person name="Adriaenssens E.M."/>
            <person name="Foster-Nyarko E."/>
            <person name="Jarju S."/>
            <person name="Secka A."/>
            <person name="Antonio M."/>
            <person name="Oren A."/>
            <person name="Chaudhuri R.R."/>
            <person name="La Ragione R."/>
            <person name="Hildebrand F."/>
            <person name="Pallen M.J."/>
        </authorList>
    </citation>
    <scope>NUCLEOTIDE SEQUENCE</scope>
    <source>
        <strain evidence="2">CHK160-9182</strain>
    </source>
</reference>
<dbReference type="Gene3D" id="1.20.1420.60">
    <property type="match status" value="1"/>
</dbReference>
<organism evidence="2 3">
    <name type="scientific">Candidatus Ignatzschineria merdigallinarum</name>
    <dbReference type="NCBI Taxonomy" id="2838621"/>
    <lineage>
        <taxon>Bacteria</taxon>
        <taxon>Pseudomonadati</taxon>
        <taxon>Pseudomonadota</taxon>
        <taxon>Gammaproteobacteria</taxon>
        <taxon>Cardiobacteriales</taxon>
        <taxon>Ignatzschineriaceae</taxon>
        <taxon>Ignatzschineria</taxon>
    </lineage>
</organism>
<reference evidence="2" key="2">
    <citation type="submission" date="2021-04" db="EMBL/GenBank/DDBJ databases">
        <authorList>
            <person name="Gilroy R."/>
        </authorList>
    </citation>
    <scope>NUCLEOTIDE SEQUENCE</scope>
    <source>
        <strain evidence="2">CHK160-9182</strain>
    </source>
</reference>
<dbReference type="Pfam" id="PF14300">
    <property type="entry name" value="DMP19"/>
    <property type="match status" value="1"/>
</dbReference>